<comment type="caution">
    <text evidence="6">The sequence shown here is derived from an EMBL/GenBank/DDBJ whole genome shotgun (WGS) entry which is preliminary data.</text>
</comment>
<feature type="region of interest" description="Disordered" evidence="3">
    <location>
        <begin position="128"/>
        <end position="179"/>
    </location>
</feature>
<evidence type="ECO:0000259" key="4">
    <source>
        <dbReference type="Pfam" id="PF10254"/>
    </source>
</evidence>
<feature type="region of interest" description="Disordered" evidence="3">
    <location>
        <begin position="634"/>
        <end position="665"/>
    </location>
</feature>
<sequence length="833" mass="92887">MTNQKAENFSKCNAIYLFAFQNSKRVLRSNEVIVPPGGLLDTELDLSFSLQYPHFLKRDGNRLQVMLQRRKKYKNRTILGYKTLAIGQINMAQVLQQSLDRELPLYCDMKEHNRPLAKVMMLSLSSQPVDHDESAVKKHSIGADRSPDVEISDDDEQEYSSNDDMSDSEPIPGDDDRRTWSRKFMQGLNRPAFSRGQGNIKQKFIALLRRFKATEEALDSEQDQDVGDPDTNPQDIEDLFDELENLSESDQEMDTISVLSTPKPKLRPFFTGRGSTEVLDIPKDSGRLSDESSKKYDSDSHVECWTDSELLQSCDTQLPPSGGSSPPTEIKLTGAVVGASKSPTCVPRQIYTGFVKERILGRRPVMDRQENSGATQCENVVAAEQPRKMLLEQLNSVLSSDEALPDSLILVNASEWQGQYLSQVLQEPHYQVICTCSSADVKATIAFVVSKIQKLRHGGNFAYNDRHAKGCNSNSQAPSPIKIAVAGGDSYINSVLRPYIEQFSHKSPDWQNYIKFLIIPLGGSTLGKYLSQVDLRYSAHFNDQLWKDTFEKVDSGSGRPDMSEVVVRIGRFISGASFLLQLPVAEAMLTYKEKSTNEESSQIFVPFINEVHIGSVDTPCGTSSVSVDLEDVPSPLVSGSPPQTSGVEKVKDVQTPPNSPSGNAHVSQIQLHNNTCGVSPSVSLAPELLDLQVDYWSVPMVKADTGDRAEKLVKKDSKNSLKTAFRSVLVYRLPPLTCDLPLPTLSMIMITREKKQKIMRLGKKSKEVESKSQTIEGINRLICTSKSQNHPLTVSIDGTEWMGVKFFQLSSQWQTHIKYFPVLIFGHSDTNTQ</sequence>
<evidence type="ECO:0000259" key="5">
    <source>
        <dbReference type="Pfam" id="PF25332"/>
    </source>
</evidence>
<evidence type="ECO:0000256" key="2">
    <source>
        <dbReference type="ARBA" id="ARBA00022553"/>
    </source>
</evidence>
<dbReference type="EMBL" id="JAODUO010000116">
    <property type="protein sequence ID" value="KAK2189011.1"/>
    <property type="molecule type" value="Genomic_DNA"/>
</dbReference>
<feature type="compositionally biased region" description="Basic and acidic residues" evidence="3">
    <location>
        <begin position="280"/>
        <end position="295"/>
    </location>
</feature>
<dbReference type="AlphaFoldDB" id="A0AAD9P6P0"/>
<evidence type="ECO:0000256" key="3">
    <source>
        <dbReference type="SAM" id="MobiDB-lite"/>
    </source>
</evidence>
<proteinExistence type="inferred from homology"/>
<evidence type="ECO:0008006" key="8">
    <source>
        <dbReference type="Google" id="ProtNLM"/>
    </source>
</evidence>
<accession>A0AAD9P6P0</accession>
<dbReference type="PANTHER" id="PTHR13280:SF17">
    <property type="entry name" value="KRUEPPEL TARGET AT 95D, ISOFORM A"/>
    <property type="match status" value="1"/>
</dbReference>
<keyword evidence="7" id="KW-1185">Reference proteome</keyword>
<feature type="region of interest" description="Disordered" evidence="3">
    <location>
        <begin position="216"/>
        <end position="235"/>
    </location>
</feature>
<feature type="compositionally biased region" description="Basic and acidic residues" evidence="3">
    <location>
        <begin position="129"/>
        <end position="148"/>
    </location>
</feature>
<feature type="compositionally biased region" description="Acidic residues" evidence="3">
    <location>
        <begin position="216"/>
        <end position="228"/>
    </location>
</feature>
<name>A0AAD9P6P0_RIDPI</name>
<dbReference type="InterPro" id="IPR019381">
    <property type="entry name" value="PACS1/2_C"/>
</dbReference>
<keyword evidence="2" id="KW-0597">Phosphoprotein</keyword>
<evidence type="ECO:0000256" key="1">
    <source>
        <dbReference type="ARBA" id="ARBA00008590"/>
    </source>
</evidence>
<comment type="similarity">
    <text evidence="1">Belongs to the PACS family.</text>
</comment>
<feature type="region of interest" description="Disordered" evidence="3">
    <location>
        <begin position="269"/>
        <end position="295"/>
    </location>
</feature>
<dbReference type="PANTHER" id="PTHR13280">
    <property type="entry name" value="PHOSPHOFURIN ACIDIC CLUSTER SORTING PROTEIN"/>
    <property type="match status" value="1"/>
</dbReference>
<feature type="domain" description="Phosphofurin acidic cluster sorting protein 1/2 C-terminal" evidence="4">
    <location>
        <begin position="390"/>
        <end position="828"/>
    </location>
</feature>
<evidence type="ECO:0000313" key="6">
    <source>
        <dbReference type="EMBL" id="KAK2189011.1"/>
    </source>
</evidence>
<gene>
    <name evidence="6" type="ORF">NP493_110g01034</name>
</gene>
<evidence type="ECO:0000313" key="7">
    <source>
        <dbReference type="Proteomes" id="UP001209878"/>
    </source>
</evidence>
<feature type="domain" description="Phosphofurin acidic cluster sorting protein 1/2 N-terminal C2" evidence="5">
    <location>
        <begin position="20"/>
        <end position="130"/>
    </location>
</feature>
<dbReference type="InterPro" id="IPR057541">
    <property type="entry name" value="PACS1/2_N"/>
</dbReference>
<reference evidence="6" key="1">
    <citation type="journal article" date="2023" name="Mol. Biol. Evol.">
        <title>Third-Generation Sequencing Reveals the Adaptive Role of the Epigenome in Three Deep-Sea Polychaetes.</title>
        <authorList>
            <person name="Perez M."/>
            <person name="Aroh O."/>
            <person name="Sun Y."/>
            <person name="Lan Y."/>
            <person name="Juniper S.K."/>
            <person name="Young C.R."/>
            <person name="Angers B."/>
            <person name="Qian P.Y."/>
        </authorList>
    </citation>
    <scope>NUCLEOTIDE SEQUENCE</scope>
    <source>
        <strain evidence="6">R07B-5</strain>
    </source>
</reference>
<dbReference type="GO" id="GO:0072659">
    <property type="term" value="P:protein localization to plasma membrane"/>
    <property type="evidence" value="ECO:0007669"/>
    <property type="project" value="TreeGrafter"/>
</dbReference>
<protein>
    <recommendedName>
        <fullName evidence="8">Phosphofurin acidic cluster sorting protein 2</fullName>
    </recommendedName>
</protein>
<organism evidence="6 7">
    <name type="scientific">Ridgeia piscesae</name>
    <name type="common">Tubeworm</name>
    <dbReference type="NCBI Taxonomy" id="27915"/>
    <lineage>
        <taxon>Eukaryota</taxon>
        <taxon>Metazoa</taxon>
        <taxon>Spiralia</taxon>
        <taxon>Lophotrochozoa</taxon>
        <taxon>Annelida</taxon>
        <taxon>Polychaeta</taxon>
        <taxon>Sedentaria</taxon>
        <taxon>Canalipalpata</taxon>
        <taxon>Sabellida</taxon>
        <taxon>Siboglinidae</taxon>
        <taxon>Ridgeia</taxon>
    </lineage>
</organism>
<dbReference type="Proteomes" id="UP001209878">
    <property type="component" value="Unassembled WGS sequence"/>
</dbReference>
<dbReference type="Pfam" id="PF10254">
    <property type="entry name" value="Pacs-1"/>
    <property type="match status" value="1"/>
</dbReference>
<dbReference type="Pfam" id="PF25332">
    <property type="entry name" value="C2_PACS_N"/>
    <property type="match status" value="1"/>
</dbReference>